<evidence type="ECO:0000256" key="2">
    <source>
        <dbReference type="ARBA" id="ARBA00022980"/>
    </source>
</evidence>
<comment type="similarity">
    <text evidence="1">Belongs to the eukaryotic ribosomal protein eL13 family.</text>
</comment>
<organism evidence="5 6">
    <name type="scientific">Neolecta irregularis (strain DAH-3)</name>
    <dbReference type="NCBI Taxonomy" id="1198029"/>
    <lineage>
        <taxon>Eukaryota</taxon>
        <taxon>Fungi</taxon>
        <taxon>Dikarya</taxon>
        <taxon>Ascomycota</taxon>
        <taxon>Taphrinomycotina</taxon>
        <taxon>Neolectales</taxon>
        <taxon>Neolectaceae</taxon>
        <taxon>Neolecta</taxon>
    </lineage>
</organism>
<proteinExistence type="inferred from homology"/>
<dbReference type="Pfam" id="PF01294">
    <property type="entry name" value="Ribosomal_L13e"/>
    <property type="match status" value="1"/>
</dbReference>
<reference evidence="5 6" key="1">
    <citation type="submission" date="2016-04" db="EMBL/GenBank/DDBJ databases">
        <title>Evolutionary innovation and constraint leading to complex multicellularity in the Ascomycota.</title>
        <authorList>
            <person name="Cisse O."/>
            <person name="Nguyen A."/>
            <person name="Hewitt D.A."/>
            <person name="Jedd G."/>
            <person name="Stajich J.E."/>
        </authorList>
    </citation>
    <scope>NUCLEOTIDE SEQUENCE [LARGE SCALE GENOMIC DNA]</scope>
    <source>
        <strain evidence="5 6">DAH-3</strain>
    </source>
</reference>
<dbReference type="GO" id="GO:0003735">
    <property type="term" value="F:structural constituent of ribosome"/>
    <property type="evidence" value="ECO:0007669"/>
    <property type="project" value="InterPro"/>
</dbReference>
<sequence>MAIKGNRVLPNAHFRKQWQKRVRCWFDQPARKYRRRQARVAKVCKVAPRPVDHLRPAVRSATLRYNMKLQEGRGFTLEELKVAGIPVKFAKTIGISVDHRRRNKSQESLDLNVARLKSYKSSLILFPRKKGSVKRGDTEDVSAAQQIVVSKVLPISQDIAETERNITKEDKEFNAYATLRKAQSVKKYKGKNDLREKKRQEEEEIKKK</sequence>
<feature type="compositionally biased region" description="Basic and acidic residues" evidence="4">
    <location>
        <begin position="190"/>
        <end position="208"/>
    </location>
</feature>
<dbReference type="InterPro" id="IPR001380">
    <property type="entry name" value="Ribosomal_eL13"/>
</dbReference>
<evidence type="ECO:0000256" key="3">
    <source>
        <dbReference type="ARBA" id="ARBA00023274"/>
    </source>
</evidence>
<feature type="region of interest" description="Disordered" evidence="4">
    <location>
        <begin position="187"/>
        <end position="208"/>
    </location>
</feature>
<comment type="caution">
    <text evidence="5">The sequence shown here is derived from an EMBL/GenBank/DDBJ whole genome shotgun (WGS) entry which is preliminary data.</text>
</comment>
<dbReference type="STRING" id="1198029.A0A1U7LR34"/>
<protein>
    <submittedName>
        <fullName evidence="5">60S ribosomal protein L13</fullName>
    </submittedName>
</protein>
<dbReference type="GO" id="GO:0006412">
    <property type="term" value="P:translation"/>
    <property type="evidence" value="ECO:0007669"/>
    <property type="project" value="InterPro"/>
</dbReference>
<dbReference type="OMA" id="HWHKRIK"/>
<evidence type="ECO:0000313" key="6">
    <source>
        <dbReference type="Proteomes" id="UP000186594"/>
    </source>
</evidence>
<dbReference type="EMBL" id="LXFE01000495">
    <property type="protein sequence ID" value="OLL25125.1"/>
    <property type="molecule type" value="Genomic_DNA"/>
</dbReference>
<gene>
    <name evidence="5" type="ORF">NEOLI_003553</name>
</gene>
<evidence type="ECO:0000313" key="5">
    <source>
        <dbReference type="EMBL" id="OLL25125.1"/>
    </source>
</evidence>
<dbReference type="GO" id="GO:0022625">
    <property type="term" value="C:cytosolic large ribosomal subunit"/>
    <property type="evidence" value="ECO:0007669"/>
    <property type="project" value="TreeGrafter"/>
</dbReference>
<dbReference type="PANTHER" id="PTHR11722">
    <property type="entry name" value="60S RIBOSOMAL PROTEIN L13"/>
    <property type="match status" value="1"/>
</dbReference>
<keyword evidence="2 5" id="KW-0689">Ribosomal protein</keyword>
<dbReference type="AlphaFoldDB" id="A0A1U7LR34"/>
<accession>A0A1U7LR34</accession>
<evidence type="ECO:0000256" key="4">
    <source>
        <dbReference type="SAM" id="MobiDB-lite"/>
    </source>
</evidence>
<dbReference type="HAMAP" id="MF_00499">
    <property type="entry name" value="Ribosomal_eL13"/>
    <property type="match status" value="1"/>
</dbReference>
<dbReference type="PANTHER" id="PTHR11722:SF0">
    <property type="entry name" value="LARGE RIBOSOMAL SUBUNIT PROTEIN EL13"/>
    <property type="match status" value="1"/>
</dbReference>
<dbReference type="GO" id="GO:0030684">
    <property type="term" value="C:preribosome"/>
    <property type="evidence" value="ECO:0007669"/>
    <property type="project" value="EnsemblFungi"/>
</dbReference>
<keyword evidence="3" id="KW-0687">Ribonucleoprotein</keyword>
<dbReference type="Proteomes" id="UP000186594">
    <property type="component" value="Unassembled WGS sequence"/>
</dbReference>
<dbReference type="Gene3D" id="1.20.5.110">
    <property type="match status" value="1"/>
</dbReference>
<evidence type="ECO:0000256" key="1">
    <source>
        <dbReference type="ARBA" id="ARBA00005640"/>
    </source>
</evidence>
<dbReference type="OrthoDB" id="10264538at2759"/>
<keyword evidence="6" id="KW-1185">Reference proteome</keyword>
<dbReference type="GO" id="GO:0003723">
    <property type="term" value="F:RNA binding"/>
    <property type="evidence" value="ECO:0007669"/>
    <property type="project" value="TreeGrafter"/>
</dbReference>
<name>A0A1U7LR34_NEOID</name>